<feature type="region of interest" description="Disordered" evidence="1">
    <location>
        <begin position="1"/>
        <end position="53"/>
    </location>
</feature>
<dbReference type="EMBL" id="JAINUF010000002">
    <property type="protein sequence ID" value="KAJ8376297.1"/>
    <property type="molecule type" value="Genomic_DNA"/>
</dbReference>
<dbReference type="Proteomes" id="UP001152622">
    <property type="component" value="Chromosome 2"/>
</dbReference>
<feature type="compositionally biased region" description="Basic and acidic residues" evidence="1">
    <location>
        <begin position="236"/>
        <end position="245"/>
    </location>
</feature>
<proteinExistence type="predicted"/>
<comment type="caution">
    <text evidence="2">The sequence shown here is derived from an EMBL/GenBank/DDBJ whole genome shotgun (WGS) entry which is preliminary data.</text>
</comment>
<evidence type="ECO:0000313" key="2">
    <source>
        <dbReference type="EMBL" id="KAJ8376297.1"/>
    </source>
</evidence>
<feature type="region of interest" description="Disordered" evidence="1">
    <location>
        <begin position="228"/>
        <end position="260"/>
    </location>
</feature>
<evidence type="ECO:0000256" key="1">
    <source>
        <dbReference type="SAM" id="MobiDB-lite"/>
    </source>
</evidence>
<gene>
    <name evidence="2" type="ORF">SKAU_G00068770</name>
</gene>
<reference evidence="2" key="1">
    <citation type="journal article" date="2023" name="Science">
        <title>Genome structures resolve the early diversification of teleost fishes.</title>
        <authorList>
            <person name="Parey E."/>
            <person name="Louis A."/>
            <person name="Montfort J."/>
            <person name="Bouchez O."/>
            <person name="Roques C."/>
            <person name="Iampietro C."/>
            <person name="Lluch J."/>
            <person name="Castinel A."/>
            <person name="Donnadieu C."/>
            <person name="Desvignes T."/>
            <person name="Floi Bucao C."/>
            <person name="Jouanno E."/>
            <person name="Wen M."/>
            <person name="Mejri S."/>
            <person name="Dirks R."/>
            <person name="Jansen H."/>
            <person name="Henkel C."/>
            <person name="Chen W.J."/>
            <person name="Zahm M."/>
            <person name="Cabau C."/>
            <person name="Klopp C."/>
            <person name="Thompson A.W."/>
            <person name="Robinson-Rechavi M."/>
            <person name="Braasch I."/>
            <person name="Lecointre G."/>
            <person name="Bobe J."/>
            <person name="Postlethwait J.H."/>
            <person name="Berthelot C."/>
            <person name="Roest Crollius H."/>
            <person name="Guiguen Y."/>
        </authorList>
    </citation>
    <scope>NUCLEOTIDE SEQUENCE</scope>
    <source>
        <strain evidence="2">WJC10195</strain>
    </source>
</reference>
<protein>
    <submittedName>
        <fullName evidence="2">Uncharacterized protein</fullName>
    </submittedName>
</protein>
<organism evidence="2 3">
    <name type="scientific">Synaphobranchus kaupii</name>
    <name type="common">Kaup's arrowtooth eel</name>
    <dbReference type="NCBI Taxonomy" id="118154"/>
    <lineage>
        <taxon>Eukaryota</taxon>
        <taxon>Metazoa</taxon>
        <taxon>Chordata</taxon>
        <taxon>Craniata</taxon>
        <taxon>Vertebrata</taxon>
        <taxon>Euteleostomi</taxon>
        <taxon>Actinopterygii</taxon>
        <taxon>Neopterygii</taxon>
        <taxon>Teleostei</taxon>
        <taxon>Anguilliformes</taxon>
        <taxon>Synaphobranchidae</taxon>
        <taxon>Synaphobranchus</taxon>
    </lineage>
</organism>
<dbReference type="AlphaFoldDB" id="A0A9Q1G6D5"/>
<keyword evidence="3" id="KW-1185">Reference proteome</keyword>
<accession>A0A9Q1G6D5</accession>
<sequence length="369" mass="39905">MGSGERSSNQYCADNGLNTGYSSSSRGAPWAGPADRSRRSPHASLNMSRAGRGPRPPWEVLAVGCHVSDGAARFKVTCAASSRLDGGKEKTSGGKGAWRAALSPIFDGKQPLHVQPLLPAGVNRRARARRHYASRSESCNPVHITVYPMVTRGWSTARSPAPAFYRLYTVLEDLLSAHYESESPFGLRKGRVRRDRSRNTAVHRPQHAPLAPPAVDRLVQTAPANEFSAGEMSEGGGREGGEREGGVGQRSQRCAGPSSAQELRSYEADLKFLRRMASWRRLRSLAPATVTRLPNATAPHCRTVYRKQKRAELLCIKAKAGNGSPQSSRSPTLYITGAGARSLHRPGHPIQPPPLPPARRACVAACVWA</sequence>
<evidence type="ECO:0000313" key="3">
    <source>
        <dbReference type="Proteomes" id="UP001152622"/>
    </source>
</evidence>
<feature type="compositionally biased region" description="Polar residues" evidence="1">
    <location>
        <begin position="1"/>
        <end position="26"/>
    </location>
</feature>
<name>A0A9Q1G6D5_SYNKA</name>